<protein>
    <recommendedName>
        <fullName evidence="3">10 kDa chaperonin</fullName>
    </recommendedName>
</protein>
<keyword evidence="6" id="KW-1185">Reference proteome</keyword>
<name>A0A840YYB0_9SPHN</name>
<dbReference type="CDD" id="cd00320">
    <property type="entry name" value="cpn10"/>
    <property type="match status" value="1"/>
</dbReference>
<dbReference type="InterPro" id="IPR011032">
    <property type="entry name" value="GroES-like_sf"/>
</dbReference>
<evidence type="ECO:0000256" key="3">
    <source>
        <dbReference type="RuleBase" id="RU000535"/>
    </source>
</evidence>
<dbReference type="InterPro" id="IPR020818">
    <property type="entry name" value="Chaperonin_GroES"/>
</dbReference>
<dbReference type="AlphaFoldDB" id="A0A840YYB0"/>
<organism evidence="5 6">
    <name type="scientific">Stakelama sediminis</name>
    <dbReference type="NCBI Taxonomy" id="463200"/>
    <lineage>
        <taxon>Bacteria</taxon>
        <taxon>Pseudomonadati</taxon>
        <taxon>Pseudomonadota</taxon>
        <taxon>Alphaproteobacteria</taxon>
        <taxon>Sphingomonadales</taxon>
        <taxon>Sphingomonadaceae</taxon>
        <taxon>Stakelama</taxon>
    </lineage>
</organism>
<proteinExistence type="inferred from homology"/>
<dbReference type="EMBL" id="JACIJI010000002">
    <property type="protein sequence ID" value="MBB5718519.1"/>
    <property type="molecule type" value="Genomic_DNA"/>
</dbReference>
<dbReference type="InterPro" id="IPR037124">
    <property type="entry name" value="Chaperonin_GroES_sf"/>
</dbReference>
<feature type="compositionally biased region" description="Basic and acidic residues" evidence="4">
    <location>
        <begin position="57"/>
        <end position="66"/>
    </location>
</feature>
<gene>
    <name evidence="5" type="ORF">FHR23_001442</name>
</gene>
<dbReference type="SUPFAM" id="SSF50129">
    <property type="entry name" value="GroES-like"/>
    <property type="match status" value="1"/>
</dbReference>
<dbReference type="GO" id="GO:0044183">
    <property type="term" value="F:protein folding chaperone"/>
    <property type="evidence" value="ECO:0007669"/>
    <property type="project" value="InterPro"/>
</dbReference>
<reference evidence="5 6" key="1">
    <citation type="submission" date="2020-08" db="EMBL/GenBank/DDBJ databases">
        <title>Genomic Encyclopedia of Type Strains, Phase IV (KMG-IV): sequencing the most valuable type-strain genomes for metagenomic binning, comparative biology and taxonomic classification.</title>
        <authorList>
            <person name="Goeker M."/>
        </authorList>
    </citation>
    <scope>NUCLEOTIDE SEQUENCE [LARGE SCALE GENOMIC DNA]</scope>
    <source>
        <strain evidence="5 6">DSM 27203</strain>
    </source>
</reference>
<evidence type="ECO:0000256" key="2">
    <source>
        <dbReference type="ARBA" id="ARBA00023186"/>
    </source>
</evidence>
<accession>A0A840YYB0</accession>
<comment type="subunit">
    <text evidence="3">Heptamer of 7 subunits arranged in a ring.</text>
</comment>
<evidence type="ECO:0000256" key="1">
    <source>
        <dbReference type="ARBA" id="ARBA00006975"/>
    </source>
</evidence>
<dbReference type="Proteomes" id="UP000554342">
    <property type="component" value="Unassembled WGS sequence"/>
</dbReference>
<dbReference type="SMART" id="SM00883">
    <property type="entry name" value="Cpn10"/>
    <property type="match status" value="1"/>
</dbReference>
<dbReference type="Pfam" id="PF00166">
    <property type="entry name" value="Cpn10"/>
    <property type="match status" value="2"/>
</dbReference>
<evidence type="ECO:0000313" key="5">
    <source>
        <dbReference type="EMBL" id="MBB5718519.1"/>
    </source>
</evidence>
<sequence>MARKKDSSASPRKPKASTEKTHGGIIIPDSAKIKPSDGETVKASPKRWRKPTLPELSKTKPDDGKATGKPAKSPSPQDVRAGDRVLFGKWTGAEIKPDSALLSMKDADILGVIGDGPMSVDDAERQVRQKLSDAVAPLARELMSRRMATDEFAAELRQFAQAYFERHDEANPPPVPEQRFTPRKDQILDFLKSVWGEWIGKRLLTKPLLKAHDDKAYDALMNWQRANRLPDDVHVPTQKEANDRFLKRRYFTVDECHRVVGLLTRRDKDGKQ</sequence>
<evidence type="ECO:0000256" key="4">
    <source>
        <dbReference type="SAM" id="MobiDB-lite"/>
    </source>
</evidence>
<comment type="similarity">
    <text evidence="1 3">Belongs to the GroES chaperonin family.</text>
</comment>
<dbReference type="Gene3D" id="2.30.33.40">
    <property type="entry name" value="GroES chaperonin"/>
    <property type="match status" value="1"/>
</dbReference>
<comment type="function">
    <text evidence="3">Together with the chaperonin GroEL, plays an essential role in assisting protein folding. The GroEL-GroES system forms a nano-cage that allows encapsulation of the non-native substrate proteins and provides a physical environment optimized to promote and accelerate protein folding. GroES binds to the apical surface of the GroEL ring, thereby capping the opening of the GroEL channel.</text>
</comment>
<feature type="region of interest" description="Disordered" evidence="4">
    <location>
        <begin position="1"/>
        <end position="82"/>
    </location>
</feature>
<keyword evidence="2 3" id="KW-0143">Chaperone</keyword>
<dbReference type="GO" id="GO:0005524">
    <property type="term" value="F:ATP binding"/>
    <property type="evidence" value="ECO:0007669"/>
    <property type="project" value="InterPro"/>
</dbReference>
<comment type="caution">
    <text evidence="5">The sequence shown here is derived from an EMBL/GenBank/DDBJ whole genome shotgun (WGS) entry which is preliminary data.</text>
</comment>
<feature type="compositionally biased region" description="Basic and acidic residues" evidence="4">
    <location>
        <begin position="31"/>
        <end position="40"/>
    </location>
</feature>
<dbReference type="PRINTS" id="PR00297">
    <property type="entry name" value="CHAPERONIN10"/>
</dbReference>
<evidence type="ECO:0000313" key="6">
    <source>
        <dbReference type="Proteomes" id="UP000554342"/>
    </source>
</evidence>